<protein>
    <submittedName>
        <fullName evidence="1">Uncharacterized protein</fullName>
    </submittedName>
</protein>
<keyword evidence="1" id="KW-0496">Mitochondrion</keyword>
<reference evidence="1" key="1">
    <citation type="journal article" date="2015" name="Genome Biol. Evol.">
        <title>Organellar Genomes of White Spruce (Picea glauca): Assembly and Annotation.</title>
        <authorList>
            <person name="Jackman S.D."/>
            <person name="Warren R.L."/>
            <person name="Gibb E.A."/>
            <person name="Vandervalk B.P."/>
            <person name="Mohamadi H."/>
            <person name="Chu J."/>
            <person name="Raymond A."/>
            <person name="Pleasance S."/>
            <person name="Coope R."/>
            <person name="Wildung M.R."/>
            <person name="Ritland C.E."/>
            <person name="Bousquet J."/>
            <person name="Jones S.J."/>
            <person name="Bohlmann J."/>
            <person name="Birol I."/>
        </authorList>
    </citation>
    <scope>NUCLEOTIDE SEQUENCE [LARGE SCALE GENOMIC DNA]</scope>
    <source>
        <tissue evidence="1">Flushing bud</tissue>
    </source>
</reference>
<evidence type="ECO:0000313" key="1">
    <source>
        <dbReference type="EMBL" id="KUM48493.1"/>
    </source>
</evidence>
<organism evidence="1">
    <name type="scientific">Picea glauca</name>
    <name type="common">White spruce</name>
    <name type="synonym">Pinus glauca</name>
    <dbReference type="NCBI Taxonomy" id="3330"/>
    <lineage>
        <taxon>Eukaryota</taxon>
        <taxon>Viridiplantae</taxon>
        <taxon>Streptophyta</taxon>
        <taxon>Embryophyta</taxon>
        <taxon>Tracheophyta</taxon>
        <taxon>Spermatophyta</taxon>
        <taxon>Pinopsida</taxon>
        <taxon>Pinidae</taxon>
        <taxon>Conifers I</taxon>
        <taxon>Pinales</taxon>
        <taxon>Pinaceae</taxon>
        <taxon>Picea</taxon>
    </lineage>
</organism>
<dbReference type="AlphaFoldDB" id="A0A101M093"/>
<accession>A0A101M093</accession>
<gene>
    <name evidence="1" type="ORF">ABT39_MTgene4508</name>
</gene>
<geneLocation type="mitochondrion" evidence="1"/>
<name>A0A101M093_PICGL</name>
<proteinExistence type="predicted"/>
<dbReference type="EMBL" id="LKAM01000005">
    <property type="protein sequence ID" value="KUM48493.1"/>
    <property type="molecule type" value="Genomic_DNA"/>
</dbReference>
<sequence>MKLQPPIIALMLSKQGKLPLNRVRISLYNGVCSNSDFWLSILLSNCLCPISLCLLSLRYYFYFWGLDLDLRMDLHVDSYHGQFLSLFRTA</sequence>
<comment type="caution">
    <text evidence="1">The sequence shown here is derived from an EMBL/GenBank/DDBJ whole genome shotgun (WGS) entry which is preliminary data.</text>
</comment>